<evidence type="ECO:0000256" key="2">
    <source>
        <dbReference type="ARBA" id="ARBA00022553"/>
    </source>
</evidence>
<gene>
    <name evidence="4" type="primary">swnK</name>
    <name evidence="4" type="ORF">SNEC2469_LOCUS12584</name>
</gene>
<comment type="caution">
    <text evidence="4">The sequence shown here is derived from an EMBL/GenBank/DDBJ whole genome shotgun (WGS) entry which is preliminary data.</text>
</comment>
<organism evidence="4 5">
    <name type="scientific">Symbiodinium necroappetens</name>
    <dbReference type="NCBI Taxonomy" id="1628268"/>
    <lineage>
        <taxon>Eukaryota</taxon>
        <taxon>Sar</taxon>
        <taxon>Alveolata</taxon>
        <taxon>Dinophyceae</taxon>
        <taxon>Suessiales</taxon>
        <taxon>Symbiodiniaceae</taxon>
        <taxon>Symbiodinium</taxon>
    </lineage>
</organism>
<dbReference type="Gene3D" id="3.40.50.720">
    <property type="entry name" value="NAD(P)-binding Rossmann-like Domain"/>
    <property type="match status" value="1"/>
</dbReference>
<dbReference type="GO" id="GO:0004312">
    <property type="term" value="F:fatty acid synthase activity"/>
    <property type="evidence" value="ECO:0007669"/>
    <property type="project" value="TreeGrafter"/>
</dbReference>
<dbReference type="InterPro" id="IPR020806">
    <property type="entry name" value="PKS_PP-bd"/>
</dbReference>
<dbReference type="GO" id="GO:0006633">
    <property type="term" value="P:fatty acid biosynthetic process"/>
    <property type="evidence" value="ECO:0007669"/>
    <property type="project" value="TreeGrafter"/>
</dbReference>
<dbReference type="Proteomes" id="UP000601435">
    <property type="component" value="Unassembled WGS sequence"/>
</dbReference>
<dbReference type="PROSITE" id="PS50075">
    <property type="entry name" value="CARRIER"/>
    <property type="match status" value="1"/>
</dbReference>
<dbReference type="SMART" id="SM01294">
    <property type="entry name" value="PKS_PP_betabranch"/>
    <property type="match status" value="1"/>
</dbReference>
<dbReference type="SMART" id="SM00823">
    <property type="entry name" value="PKS_PP"/>
    <property type="match status" value="1"/>
</dbReference>
<dbReference type="InterPro" id="IPR036291">
    <property type="entry name" value="NAD(P)-bd_dom_sf"/>
</dbReference>
<dbReference type="SUPFAM" id="SSF47336">
    <property type="entry name" value="ACP-like"/>
    <property type="match status" value="1"/>
</dbReference>
<dbReference type="SUPFAM" id="SSF51735">
    <property type="entry name" value="NAD(P)-binding Rossmann-fold domains"/>
    <property type="match status" value="2"/>
</dbReference>
<accession>A0A812RVP9</accession>
<dbReference type="InterPro" id="IPR013968">
    <property type="entry name" value="PKS_KR"/>
</dbReference>
<dbReference type="OrthoDB" id="329835at2759"/>
<dbReference type="AlphaFoldDB" id="A0A812RVP9"/>
<proteinExistence type="predicted"/>
<dbReference type="InterPro" id="IPR057326">
    <property type="entry name" value="KR_dom"/>
</dbReference>
<feature type="domain" description="Carrier" evidence="3">
    <location>
        <begin position="444"/>
        <end position="521"/>
    </location>
</feature>
<dbReference type="GO" id="GO:0031177">
    <property type="term" value="F:phosphopantetheine binding"/>
    <property type="evidence" value="ECO:0007669"/>
    <property type="project" value="InterPro"/>
</dbReference>
<sequence>MIFGECSNLRRVINIAGIAALPNNATAAAAEVLDVLDRTLRLMQAMAQAAKDGADGMPELWLPICLGNAVVDGDLASASARLPASHAGIWGLAKAFRNEHPELASTVTLDLEEAECSASGLAAQLQYLSKQRAAGLAEPELAARTAKLLVPRLVDSTQRLQNDLGNPSFGSDGMYMVTGGTGALGLLFVDWMVRCGARHFALLSRSGQPPADSKAAFRKLEKQMAKMKGVTFSARKCDIGSGADVLRVTTQVLDEKHVVKGIVHAAGTLADGLIKDGQDRTTLKTVCSAKVDGSLQLHNAADQLDLPLEFMWLFSSVAAMIGSVAQGNYCAANAFMDSMGARRRARNLPAISLQWGPWADVGMAARAGTSEGSIARLDPERGLEAMALVLGAASLLRPAGTLGIARIKWKSLLGQMPKVPPVLSKFGGSSGPKKASAAAAGAVVSADDIKGVVVGVLQDVLEGEGDLDLSTPLMEMGLDSLAGVEFRNRLQASFEGLQLSSTLMFDYPTVPDLVDYIYGQVGPAEDDLAAGGGATLGDVGAMLSIAARRNLEDGAIEHFVEFSVCCFKLLLVEG</sequence>
<dbReference type="PANTHER" id="PTHR43775">
    <property type="entry name" value="FATTY ACID SYNTHASE"/>
    <property type="match status" value="1"/>
</dbReference>
<reference evidence="4" key="1">
    <citation type="submission" date="2021-02" db="EMBL/GenBank/DDBJ databases">
        <authorList>
            <person name="Dougan E. K."/>
            <person name="Rhodes N."/>
            <person name="Thang M."/>
            <person name="Chan C."/>
        </authorList>
    </citation>
    <scope>NUCLEOTIDE SEQUENCE</scope>
</reference>
<dbReference type="InterPro" id="IPR036736">
    <property type="entry name" value="ACP-like_sf"/>
</dbReference>
<dbReference type="SMART" id="SM00822">
    <property type="entry name" value="PKS_KR"/>
    <property type="match status" value="1"/>
</dbReference>
<protein>
    <submittedName>
        <fullName evidence="4">SwnK protein</fullName>
    </submittedName>
</protein>
<dbReference type="Gene3D" id="1.10.1200.10">
    <property type="entry name" value="ACP-like"/>
    <property type="match status" value="1"/>
</dbReference>
<keyword evidence="2" id="KW-0597">Phosphoprotein</keyword>
<dbReference type="Pfam" id="PF00550">
    <property type="entry name" value="PP-binding"/>
    <property type="match status" value="1"/>
</dbReference>
<dbReference type="InterPro" id="IPR009081">
    <property type="entry name" value="PP-bd_ACP"/>
</dbReference>
<evidence type="ECO:0000259" key="3">
    <source>
        <dbReference type="PROSITE" id="PS50075"/>
    </source>
</evidence>
<name>A0A812RVP9_9DINO</name>
<evidence type="ECO:0000256" key="1">
    <source>
        <dbReference type="ARBA" id="ARBA00022450"/>
    </source>
</evidence>
<dbReference type="EMBL" id="CAJNJA010019974">
    <property type="protein sequence ID" value="CAE7453491.1"/>
    <property type="molecule type" value="Genomic_DNA"/>
</dbReference>
<dbReference type="PANTHER" id="PTHR43775:SF37">
    <property type="entry name" value="SI:DKEY-61P9.11"/>
    <property type="match status" value="1"/>
</dbReference>
<dbReference type="InterPro" id="IPR050091">
    <property type="entry name" value="PKS_NRPS_Biosynth_Enz"/>
</dbReference>
<keyword evidence="5" id="KW-1185">Reference proteome</keyword>
<dbReference type="Pfam" id="PF08659">
    <property type="entry name" value="KR"/>
    <property type="match status" value="1"/>
</dbReference>
<evidence type="ECO:0000313" key="5">
    <source>
        <dbReference type="Proteomes" id="UP000601435"/>
    </source>
</evidence>
<evidence type="ECO:0000313" key="4">
    <source>
        <dbReference type="EMBL" id="CAE7453491.1"/>
    </source>
</evidence>
<keyword evidence="1" id="KW-0596">Phosphopantetheine</keyword>